<evidence type="ECO:0000313" key="4">
    <source>
        <dbReference type="Proteomes" id="UP001152523"/>
    </source>
</evidence>
<name>A0AAV0FWU9_9ASTE</name>
<dbReference type="PANTHER" id="PTHR43207">
    <property type="entry name" value="AROGENATE DEHYDROGENASE-RELATED"/>
    <property type="match status" value="1"/>
</dbReference>
<comment type="caution">
    <text evidence="3">The sequence shown here is derived from an EMBL/GenBank/DDBJ whole genome shotgun (WGS) entry which is preliminary data.</text>
</comment>
<dbReference type="Proteomes" id="UP001152523">
    <property type="component" value="Unassembled WGS sequence"/>
</dbReference>
<reference evidence="3" key="1">
    <citation type="submission" date="2022-07" db="EMBL/GenBank/DDBJ databases">
        <authorList>
            <person name="Macas J."/>
            <person name="Novak P."/>
            <person name="Neumann P."/>
        </authorList>
    </citation>
    <scope>NUCLEOTIDE SEQUENCE</scope>
</reference>
<dbReference type="GO" id="GO:0033730">
    <property type="term" value="F:arogenate dehydrogenase (NADP+) activity"/>
    <property type="evidence" value="ECO:0007669"/>
    <property type="project" value="InterPro"/>
</dbReference>
<evidence type="ECO:0000313" key="3">
    <source>
        <dbReference type="EMBL" id="CAH9139703.1"/>
    </source>
</evidence>
<gene>
    <name evidence="3" type="ORF">CEPIT_LOCUS37788</name>
</gene>
<organism evidence="3 4">
    <name type="scientific">Cuscuta epithymum</name>
    <dbReference type="NCBI Taxonomy" id="186058"/>
    <lineage>
        <taxon>Eukaryota</taxon>
        <taxon>Viridiplantae</taxon>
        <taxon>Streptophyta</taxon>
        <taxon>Embryophyta</taxon>
        <taxon>Tracheophyta</taxon>
        <taxon>Spermatophyta</taxon>
        <taxon>Magnoliopsida</taxon>
        <taxon>eudicotyledons</taxon>
        <taxon>Gunneridae</taxon>
        <taxon>Pentapetalae</taxon>
        <taxon>asterids</taxon>
        <taxon>lamiids</taxon>
        <taxon>Solanales</taxon>
        <taxon>Convolvulaceae</taxon>
        <taxon>Cuscuteae</taxon>
        <taxon>Cuscuta</taxon>
        <taxon>Cuscuta subgen. Cuscuta</taxon>
    </lineage>
</organism>
<dbReference type="PANTHER" id="PTHR43207:SF3">
    <property type="entry name" value="AROGENATE DEHYDROGENASE 1, CHLOROPLASTIC-LIKE"/>
    <property type="match status" value="1"/>
</dbReference>
<keyword evidence="1" id="KW-0175">Coiled coil</keyword>
<keyword evidence="4" id="KW-1185">Reference proteome</keyword>
<evidence type="ECO:0000259" key="2">
    <source>
        <dbReference type="Pfam" id="PF26213"/>
    </source>
</evidence>
<feature type="coiled-coil region" evidence="1">
    <location>
        <begin position="102"/>
        <end position="133"/>
    </location>
</feature>
<dbReference type="AlphaFoldDB" id="A0AAV0FWU9"/>
<dbReference type="EMBL" id="CAMAPF010001018">
    <property type="protein sequence ID" value="CAH9139703.1"/>
    <property type="molecule type" value="Genomic_DNA"/>
</dbReference>
<protein>
    <recommendedName>
        <fullName evidence="2">TYRAAT2-like C-terminal domain-containing protein</fullName>
    </recommendedName>
</protein>
<proteinExistence type="predicted"/>
<dbReference type="InterPro" id="IPR059064">
    <property type="entry name" value="TYRAAT2_C"/>
</dbReference>
<sequence length="138" mass="15390">MTSAAAPSSSARALRIGIVGFGTFGQFLSKTMIKQGHLLSATSRSDSSQVCRELGVPFYRILSEMDVETTPLDTKGFEKLVEVKESTVKNSFDLFSGLFIHNRFARLQMQSLEEALEKTKQKLQERLVEHTRSQGTES</sequence>
<accession>A0AAV0FWU9</accession>
<dbReference type="Pfam" id="PF26213">
    <property type="entry name" value="TYRAAT1_C"/>
    <property type="match status" value="1"/>
</dbReference>
<dbReference type="InterPro" id="IPR045011">
    <property type="entry name" value="TYRAAT1/2"/>
</dbReference>
<dbReference type="GO" id="GO:0006571">
    <property type="term" value="P:tyrosine biosynthetic process"/>
    <property type="evidence" value="ECO:0007669"/>
    <property type="project" value="InterPro"/>
</dbReference>
<feature type="domain" description="TYRAAT2-like C-terminal" evidence="2">
    <location>
        <begin position="61"/>
        <end position="134"/>
    </location>
</feature>
<evidence type="ECO:0000256" key="1">
    <source>
        <dbReference type="SAM" id="Coils"/>
    </source>
</evidence>